<accession>A0A810N861</accession>
<reference evidence="1" key="1">
    <citation type="submission" date="2020-08" db="EMBL/GenBank/DDBJ databases">
        <title>Whole genome shotgun sequence of Polymorphospora rubra NBRC 101157.</title>
        <authorList>
            <person name="Komaki H."/>
            <person name="Tamura T."/>
        </authorList>
    </citation>
    <scope>NUCLEOTIDE SEQUENCE</scope>
    <source>
        <strain evidence="1">NBRC 101157</strain>
    </source>
</reference>
<evidence type="ECO:0008006" key="3">
    <source>
        <dbReference type="Google" id="ProtNLM"/>
    </source>
</evidence>
<dbReference type="Proteomes" id="UP000680866">
    <property type="component" value="Chromosome"/>
</dbReference>
<gene>
    <name evidence="1" type="ORF">Prubr_49990</name>
</gene>
<protein>
    <recommendedName>
        <fullName evidence="3">Transposase</fullName>
    </recommendedName>
</protein>
<dbReference type="RefSeq" id="WP_212817231.1">
    <property type="nucleotide sequence ID" value="NZ_AP023359.1"/>
</dbReference>
<name>A0A810N861_9ACTN</name>
<sequence>MHDATAARMEGIDVLLDAYPQVKVLVDTGYQGLTKPIRRRWSHRR</sequence>
<keyword evidence="2" id="KW-1185">Reference proteome</keyword>
<dbReference type="KEGG" id="pry:Prubr_49990"/>
<proteinExistence type="predicted"/>
<evidence type="ECO:0000313" key="1">
    <source>
        <dbReference type="EMBL" id="BCJ67978.1"/>
    </source>
</evidence>
<dbReference type="AlphaFoldDB" id="A0A810N861"/>
<organism evidence="1 2">
    <name type="scientific">Polymorphospora rubra</name>
    <dbReference type="NCBI Taxonomy" id="338584"/>
    <lineage>
        <taxon>Bacteria</taxon>
        <taxon>Bacillati</taxon>
        <taxon>Actinomycetota</taxon>
        <taxon>Actinomycetes</taxon>
        <taxon>Micromonosporales</taxon>
        <taxon>Micromonosporaceae</taxon>
        <taxon>Polymorphospora</taxon>
    </lineage>
</organism>
<dbReference type="EMBL" id="AP023359">
    <property type="protein sequence ID" value="BCJ67978.1"/>
    <property type="molecule type" value="Genomic_DNA"/>
</dbReference>
<evidence type="ECO:0000313" key="2">
    <source>
        <dbReference type="Proteomes" id="UP000680866"/>
    </source>
</evidence>